<evidence type="ECO:0000313" key="2">
    <source>
        <dbReference type="EMBL" id="QEG43529.1"/>
    </source>
</evidence>
<keyword evidence="3" id="KW-1185">Reference proteome</keyword>
<dbReference type="Proteomes" id="UP000325286">
    <property type="component" value="Chromosome"/>
</dbReference>
<organism evidence="2 3">
    <name type="scientific">Roseimaritima ulvae</name>
    <dbReference type="NCBI Taxonomy" id="980254"/>
    <lineage>
        <taxon>Bacteria</taxon>
        <taxon>Pseudomonadati</taxon>
        <taxon>Planctomycetota</taxon>
        <taxon>Planctomycetia</taxon>
        <taxon>Pirellulales</taxon>
        <taxon>Pirellulaceae</taxon>
        <taxon>Roseimaritima</taxon>
    </lineage>
</organism>
<dbReference type="AlphaFoldDB" id="A0A5B9QZV5"/>
<dbReference type="RefSeq" id="WP_068129599.1">
    <property type="nucleotide sequence ID" value="NZ_CP042914.1"/>
</dbReference>
<evidence type="ECO:0000313" key="3">
    <source>
        <dbReference type="Proteomes" id="UP000325286"/>
    </source>
</evidence>
<feature type="region of interest" description="Disordered" evidence="1">
    <location>
        <begin position="18"/>
        <end position="69"/>
    </location>
</feature>
<dbReference type="OrthoDB" id="286633at2"/>
<dbReference type="EMBL" id="CP042914">
    <property type="protein sequence ID" value="QEG43529.1"/>
    <property type="molecule type" value="Genomic_DNA"/>
</dbReference>
<accession>A0A5B9QZV5</accession>
<sequence length="312" mass="35340">MRAFANLIALTLLGLGPTSPCRGQRPLPPPLPPMAEATADSTARDRPTTSLHPAPGRAERHQGEGFSAAAQAPAKLLPADQAQALQRLLEYLVRQNLPRSHVDEDDWGRTKRVYAGFRITRDDWKLSTKRRWKEVKHGRWQRFSVELLDPDNLEHLRVGAQVLSWDAEAGQLRTRLTVDCTLGLFARRMRYNYGVRLFSIHAEGTAQARLTLDAAITVGLDYESLPPAVAVTPLVEDATLTISEFHLKRLSHLHGDPAEWAGEVVDEWVQKKWLPEQNEKLADRMNRQIQSEIDEGSLRFSMSDWLQRRLQP</sequence>
<protein>
    <submittedName>
        <fullName evidence="2">Uncharacterized protein</fullName>
    </submittedName>
</protein>
<gene>
    <name evidence="2" type="ORF">UC8_55800</name>
</gene>
<evidence type="ECO:0000256" key="1">
    <source>
        <dbReference type="SAM" id="MobiDB-lite"/>
    </source>
</evidence>
<reference evidence="2 3" key="1">
    <citation type="submission" date="2019-08" db="EMBL/GenBank/DDBJ databases">
        <title>Deep-cultivation of Planctomycetes and their phenomic and genomic characterization uncovers novel biology.</title>
        <authorList>
            <person name="Wiegand S."/>
            <person name="Jogler M."/>
            <person name="Boedeker C."/>
            <person name="Pinto D."/>
            <person name="Vollmers J."/>
            <person name="Rivas-Marin E."/>
            <person name="Kohn T."/>
            <person name="Peeters S.H."/>
            <person name="Heuer A."/>
            <person name="Rast P."/>
            <person name="Oberbeckmann S."/>
            <person name="Bunk B."/>
            <person name="Jeske O."/>
            <person name="Meyerdierks A."/>
            <person name="Storesund J.E."/>
            <person name="Kallscheuer N."/>
            <person name="Luecker S."/>
            <person name="Lage O.M."/>
            <person name="Pohl T."/>
            <person name="Merkel B.J."/>
            <person name="Hornburger P."/>
            <person name="Mueller R.-W."/>
            <person name="Bruemmer F."/>
            <person name="Labrenz M."/>
            <person name="Spormann A.M."/>
            <person name="Op den Camp H."/>
            <person name="Overmann J."/>
            <person name="Amann R."/>
            <person name="Jetten M.S.M."/>
            <person name="Mascher T."/>
            <person name="Medema M.H."/>
            <person name="Devos D.P."/>
            <person name="Kaster A.-K."/>
            <person name="Ovreas L."/>
            <person name="Rohde M."/>
            <person name="Galperin M.Y."/>
            <person name="Jogler C."/>
        </authorList>
    </citation>
    <scope>NUCLEOTIDE SEQUENCE [LARGE SCALE GENOMIC DNA]</scope>
    <source>
        <strain evidence="2 3">UC8</strain>
    </source>
</reference>
<name>A0A5B9QZV5_9BACT</name>
<proteinExistence type="predicted"/>
<dbReference type="KEGG" id="rul:UC8_55800"/>